<dbReference type="InterPro" id="IPR009597">
    <property type="entry name" value="DUF1206"/>
</dbReference>
<feature type="transmembrane region" description="Helical" evidence="1">
    <location>
        <begin position="40"/>
        <end position="57"/>
    </location>
</feature>
<feature type="transmembrane region" description="Helical" evidence="1">
    <location>
        <begin position="77"/>
        <end position="95"/>
    </location>
</feature>
<feature type="transmembrane region" description="Helical" evidence="1">
    <location>
        <begin position="115"/>
        <end position="135"/>
    </location>
</feature>
<dbReference type="Proteomes" id="UP001649381">
    <property type="component" value="Unassembled WGS sequence"/>
</dbReference>
<keyword evidence="1" id="KW-1133">Transmembrane helix</keyword>
<proteinExistence type="predicted"/>
<keyword evidence="1" id="KW-0472">Membrane</keyword>
<feature type="domain" description="DUF1206" evidence="2">
    <location>
        <begin position="115"/>
        <end position="182"/>
    </location>
</feature>
<keyword evidence="1" id="KW-0812">Transmembrane</keyword>
<accession>A0ABS9GV58</accession>
<evidence type="ECO:0000313" key="4">
    <source>
        <dbReference type="Proteomes" id="UP001649381"/>
    </source>
</evidence>
<gene>
    <name evidence="3" type="ORF">L2716_02425</name>
</gene>
<dbReference type="RefSeq" id="WP_236331431.1">
    <property type="nucleotide sequence ID" value="NZ_JAKIJS010000001.1"/>
</dbReference>
<feature type="transmembrane region" description="Helical" evidence="1">
    <location>
        <begin position="251"/>
        <end position="272"/>
    </location>
</feature>
<feature type="transmembrane region" description="Helical" evidence="1">
    <location>
        <begin position="210"/>
        <end position="231"/>
    </location>
</feature>
<dbReference type="Pfam" id="PF06724">
    <property type="entry name" value="DUF1206"/>
    <property type="match status" value="3"/>
</dbReference>
<evidence type="ECO:0000256" key="1">
    <source>
        <dbReference type="SAM" id="Phobius"/>
    </source>
</evidence>
<dbReference type="EMBL" id="JAKIJS010000001">
    <property type="protein sequence ID" value="MCF6136569.1"/>
    <property type="molecule type" value="Genomic_DNA"/>
</dbReference>
<feature type="transmembrane region" description="Helical" evidence="1">
    <location>
        <begin position="155"/>
        <end position="174"/>
    </location>
</feature>
<comment type="caution">
    <text evidence="3">The sequence shown here is derived from an EMBL/GenBank/DDBJ whole genome shotgun (WGS) entry which is preliminary data.</text>
</comment>
<organism evidence="3 4">
    <name type="scientific">Pseudalkalibacillus berkeleyi</name>
    <dbReference type="NCBI Taxonomy" id="1069813"/>
    <lineage>
        <taxon>Bacteria</taxon>
        <taxon>Bacillati</taxon>
        <taxon>Bacillota</taxon>
        <taxon>Bacilli</taxon>
        <taxon>Bacillales</taxon>
        <taxon>Fictibacillaceae</taxon>
        <taxon>Pseudalkalibacillus</taxon>
    </lineage>
</organism>
<sequence>MMDIITDKLKNSKRAKEAQNDVTPWIRWAARFGYFSKGSVYILIGILSMMAAAGIGGKTTDSSGAFASVASKPFGEVLLWIVAIGLIAYVGWRLIQTFWDPENKGFSPKGLVIRIGYLISGAIYGGLAFKAFQIASHAQSSGSSKQTYTAKLMSQPYGTWVVGIVGIIIIVFGLKQMFNGYKEKFAKKFKMSEMSSHEFAVGKKIGKLGLIARGITFAIIGYFLTQTAITSDSDKVIGLDGALAKIAQQPFGQFMLGAVAIGLFLYGVFQLLKGKNRHMGGL</sequence>
<feature type="domain" description="DUF1206" evidence="2">
    <location>
        <begin position="32"/>
        <end position="99"/>
    </location>
</feature>
<evidence type="ECO:0000313" key="3">
    <source>
        <dbReference type="EMBL" id="MCF6136569.1"/>
    </source>
</evidence>
<protein>
    <submittedName>
        <fullName evidence="3">DUF1206 domain-containing protein</fullName>
    </submittedName>
</protein>
<keyword evidence="4" id="KW-1185">Reference proteome</keyword>
<name>A0ABS9GV58_9BACL</name>
<evidence type="ECO:0000259" key="2">
    <source>
        <dbReference type="Pfam" id="PF06724"/>
    </source>
</evidence>
<reference evidence="3 4" key="1">
    <citation type="submission" date="2022-01" db="EMBL/GenBank/DDBJ databases">
        <title>Alkalihalobacillus sp. EGI L200015, a novel bacterium isolated from a salt lake sediment.</title>
        <authorList>
            <person name="Gao L."/>
            <person name="Fang B.-Z."/>
            <person name="Li W.-J."/>
        </authorList>
    </citation>
    <scope>NUCLEOTIDE SEQUENCE [LARGE SCALE GENOMIC DNA]</scope>
    <source>
        <strain evidence="3 4">KCTC 12718</strain>
    </source>
</reference>
<feature type="domain" description="DUF1206" evidence="2">
    <location>
        <begin position="208"/>
        <end position="275"/>
    </location>
</feature>